<evidence type="ECO:0000256" key="5">
    <source>
        <dbReference type="ARBA" id="ARBA00023136"/>
    </source>
</evidence>
<dbReference type="Pfam" id="PF04024">
    <property type="entry name" value="PspC"/>
    <property type="match status" value="1"/>
</dbReference>
<evidence type="ECO:0000256" key="7">
    <source>
        <dbReference type="SAM" id="Phobius"/>
    </source>
</evidence>
<evidence type="ECO:0000259" key="8">
    <source>
        <dbReference type="Pfam" id="PF04024"/>
    </source>
</evidence>
<name>A0ABN2W0B7_9ACTN</name>
<feature type="region of interest" description="Disordered" evidence="6">
    <location>
        <begin position="156"/>
        <end position="203"/>
    </location>
</feature>
<dbReference type="RefSeq" id="WP_344327071.1">
    <property type="nucleotide sequence ID" value="NZ_BAAAPY010000005.1"/>
</dbReference>
<dbReference type="InterPro" id="IPR007168">
    <property type="entry name" value="Phageshock_PspC_N"/>
</dbReference>
<sequence>MNDTTGTSEERDRFEPGRARTLADVRRPREDRLVAGVGTGIGRHLGIDPVIVRVVLAVLCLAGLAGLILYAAAWLLLPAEDAERSIVGDWFDLRENERQVRTTGLLVAGVLALLAIVGDTSLGWFFWPLAFVAFWLGVPVALAYWLLVVRPRRRRETAQPENTRPENTWTETTQPETTQELAMPTAPPVDAWSPPTHAPPPPRPRRPFSWALTVLTLSIAAIAVALLSLLGPTEDLRWTAYVALALAVAGAGLLIGTVVGNAGPLIPVGLLLAAALVVGSLVPSLRAGDPTWAPVTAADVQDEYRLGMGLLTLDLTDVEDPAALEGRTVELTHGLGETLVVVPEGLDVALEADLLAGNVDFLGEQENGTFVDVDRRSVRTGPVLTLQVDQSMGQVRVVRR</sequence>
<evidence type="ECO:0000256" key="3">
    <source>
        <dbReference type="ARBA" id="ARBA00022692"/>
    </source>
</evidence>
<organism evidence="9 10">
    <name type="scientific">Aeromicrobium halocynthiae</name>
    <dbReference type="NCBI Taxonomy" id="560557"/>
    <lineage>
        <taxon>Bacteria</taxon>
        <taxon>Bacillati</taxon>
        <taxon>Actinomycetota</taxon>
        <taxon>Actinomycetes</taxon>
        <taxon>Propionibacteriales</taxon>
        <taxon>Nocardioidaceae</taxon>
        <taxon>Aeromicrobium</taxon>
    </lineage>
</organism>
<reference evidence="9 10" key="1">
    <citation type="journal article" date="2019" name="Int. J. Syst. Evol. Microbiol.">
        <title>The Global Catalogue of Microorganisms (GCM) 10K type strain sequencing project: providing services to taxonomists for standard genome sequencing and annotation.</title>
        <authorList>
            <consortium name="The Broad Institute Genomics Platform"/>
            <consortium name="The Broad Institute Genome Sequencing Center for Infectious Disease"/>
            <person name="Wu L."/>
            <person name="Ma J."/>
        </authorList>
    </citation>
    <scope>NUCLEOTIDE SEQUENCE [LARGE SCALE GENOMIC DNA]</scope>
    <source>
        <strain evidence="9 10">JCM 15749</strain>
    </source>
</reference>
<evidence type="ECO:0000256" key="2">
    <source>
        <dbReference type="ARBA" id="ARBA00022475"/>
    </source>
</evidence>
<evidence type="ECO:0000256" key="4">
    <source>
        <dbReference type="ARBA" id="ARBA00022989"/>
    </source>
</evidence>
<feature type="transmembrane region" description="Helical" evidence="7">
    <location>
        <begin position="210"/>
        <end position="232"/>
    </location>
</feature>
<keyword evidence="5 7" id="KW-0472">Membrane</keyword>
<feature type="compositionally biased region" description="Basic and acidic residues" evidence="6">
    <location>
        <begin position="8"/>
        <end position="20"/>
    </location>
</feature>
<dbReference type="InterPro" id="IPR036259">
    <property type="entry name" value="MFS_trans_sf"/>
</dbReference>
<feature type="transmembrane region" description="Helical" evidence="7">
    <location>
        <begin position="50"/>
        <end position="79"/>
    </location>
</feature>
<dbReference type="PANTHER" id="PTHR33885">
    <property type="entry name" value="PHAGE SHOCK PROTEIN C"/>
    <property type="match status" value="1"/>
</dbReference>
<evidence type="ECO:0000313" key="9">
    <source>
        <dbReference type="EMBL" id="GAA2078190.1"/>
    </source>
</evidence>
<proteinExistence type="predicted"/>
<dbReference type="InterPro" id="IPR052027">
    <property type="entry name" value="PspC"/>
</dbReference>
<keyword evidence="4 7" id="KW-1133">Transmembrane helix</keyword>
<evidence type="ECO:0000313" key="10">
    <source>
        <dbReference type="Proteomes" id="UP001501480"/>
    </source>
</evidence>
<feature type="compositionally biased region" description="Low complexity" evidence="6">
    <location>
        <begin position="165"/>
        <end position="180"/>
    </location>
</feature>
<evidence type="ECO:0000256" key="6">
    <source>
        <dbReference type="SAM" id="MobiDB-lite"/>
    </source>
</evidence>
<feature type="transmembrane region" description="Helical" evidence="7">
    <location>
        <begin position="238"/>
        <end position="258"/>
    </location>
</feature>
<comment type="caution">
    <text evidence="9">The sequence shown here is derived from an EMBL/GenBank/DDBJ whole genome shotgun (WGS) entry which is preliminary data.</text>
</comment>
<feature type="domain" description="Phage shock protein PspC N-terminal" evidence="8">
    <location>
        <begin position="25"/>
        <end position="80"/>
    </location>
</feature>
<feature type="region of interest" description="Disordered" evidence="6">
    <location>
        <begin position="1"/>
        <end position="20"/>
    </location>
</feature>
<keyword evidence="3 7" id="KW-0812">Transmembrane</keyword>
<evidence type="ECO:0000256" key="1">
    <source>
        <dbReference type="ARBA" id="ARBA00004162"/>
    </source>
</evidence>
<dbReference type="PANTHER" id="PTHR33885:SF3">
    <property type="entry name" value="PHAGE SHOCK PROTEIN C"/>
    <property type="match status" value="1"/>
</dbReference>
<accession>A0ABN2W0B7</accession>
<keyword evidence="2" id="KW-1003">Cell membrane</keyword>
<feature type="transmembrane region" description="Helical" evidence="7">
    <location>
        <begin position="100"/>
        <end position="118"/>
    </location>
</feature>
<dbReference type="Gene3D" id="1.20.1250.20">
    <property type="entry name" value="MFS general substrate transporter like domains"/>
    <property type="match status" value="1"/>
</dbReference>
<feature type="transmembrane region" description="Helical" evidence="7">
    <location>
        <begin position="265"/>
        <end position="285"/>
    </location>
</feature>
<dbReference type="Proteomes" id="UP001501480">
    <property type="component" value="Unassembled WGS sequence"/>
</dbReference>
<gene>
    <name evidence="9" type="ORF">GCM10009821_17490</name>
</gene>
<protein>
    <submittedName>
        <fullName evidence="9">PspC domain-containing protein</fullName>
    </submittedName>
</protein>
<feature type="transmembrane region" description="Helical" evidence="7">
    <location>
        <begin position="124"/>
        <end position="147"/>
    </location>
</feature>
<dbReference type="EMBL" id="BAAAPY010000005">
    <property type="protein sequence ID" value="GAA2078190.1"/>
    <property type="molecule type" value="Genomic_DNA"/>
</dbReference>
<comment type="subcellular location">
    <subcellularLocation>
        <location evidence="1">Cell membrane</location>
        <topology evidence="1">Single-pass membrane protein</topology>
    </subcellularLocation>
</comment>
<keyword evidence="10" id="KW-1185">Reference proteome</keyword>